<dbReference type="InterPro" id="IPR022765">
    <property type="entry name" value="Dna2/Cas4_DUF83"/>
</dbReference>
<feature type="domain" description="DUF83" evidence="2">
    <location>
        <begin position="7"/>
        <end position="67"/>
    </location>
</feature>
<evidence type="ECO:0000313" key="4">
    <source>
        <dbReference type="Proteomes" id="UP000543642"/>
    </source>
</evidence>
<keyword evidence="1" id="KW-0378">Hydrolase</keyword>
<sequence length="89" mass="10407">MLCCDIACGFIYYGETRHRTKIVFDTEGREKVRQMFKEMHKYFSQRYTPKVKISKSCNACSLKNVCVPELNKNISAAQYISRKLKEEDG</sequence>
<keyword evidence="4" id="KW-1185">Reference proteome</keyword>
<comment type="caution">
    <text evidence="3">The sequence shown here is derived from an EMBL/GenBank/DDBJ whole genome shotgun (WGS) entry which is preliminary data.</text>
</comment>
<keyword evidence="3" id="KW-0269">Exonuclease</keyword>
<organism evidence="3 4">
    <name type="scientific">Catenibacillus scindens</name>
    <dbReference type="NCBI Taxonomy" id="673271"/>
    <lineage>
        <taxon>Bacteria</taxon>
        <taxon>Bacillati</taxon>
        <taxon>Bacillota</taxon>
        <taxon>Clostridia</taxon>
        <taxon>Lachnospirales</taxon>
        <taxon>Lachnospiraceae</taxon>
        <taxon>Catenibacillus</taxon>
    </lineage>
</organism>
<dbReference type="EMBL" id="JACHFW010000001">
    <property type="protein sequence ID" value="MBB5263030.1"/>
    <property type="molecule type" value="Genomic_DNA"/>
</dbReference>
<gene>
    <name evidence="3" type="ORF">HNP82_000124</name>
</gene>
<evidence type="ECO:0000256" key="1">
    <source>
        <dbReference type="ARBA" id="ARBA00022801"/>
    </source>
</evidence>
<proteinExistence type="predicted"/>
<dbReference type="AlphaFoldDB" id="A0A7W8H8B8"/>
<accession>A0A7W8H8B8</accession>
<name>A0A7W8H8B8_9FIRM</name>
<dbReference type="GO" id="GO:0004527">
    <property type="term" value="F:exonuclease activity"/>
    <property type="evidence" value="ECO:0007669"/>
    <property type="project" value="UniProtKB-KW"/>
</dbReference>
<evidence type="ECO:0000313" key="3">
    <source>
        <dbReference type="EMBL" id="MBB5263030.1"/>
    </source>
</evidence>
<reference evidence="3 4" key="1">
    <citation type="submission" date="2020-08" db="EMBL/GenBank/DDBJ databases">
        <title>Genomic Encyclopedia of Type Strains, Phase IV (KMG-IV): sequencing the most valuable type-strain genomes for metagenomic binning, comparative biology and taxonomic classification.</title>
        <authorList>
            <person name="Goeker M."/>
        </authorList>
    </citation>
    <scope>NUCLEOTIDE SEQUENCE [LARGE SCALE GENOMIC DNA]</scope>
    <source>
        <strain evidence="3 4">DSM 106146</strain>
    </source>
</reference>
<dbReference type="InterPro" id="IPR011604">
    <property type="entry name" value="PDDEXK-like_dom_sf"/>
</dbReference>
<evidence type="ECO:0000259" key="2">
    <source>
        <dbReference type="Pfam" id="PF01930"/>
    </source>
</evidence>
<dbReference type="Pfam" id="PF01930">
    <property type="entry name" value="Cas_Cas4"/>
    <property type="match status" value="1"/>
</dbReference>
<protein>
    <submittedName>
        <fullName evidence="3">CRISPR/Cas system-associated exonuclease Cas4 (RecB family)</fullName>
    </submittedName>
</protein>
<dbReference type="Gene3D" id="3.90.320.10">
    <property type="match status" value="1"/>
</dbReference>
<dbReference type="Proteomes" id="UP000543642">
    <property type="component" value="Unassembled WGS sequence"/>
</dbReference>
<keyword evidence="3" id="KW-0540">Nuclease</keyword>